<proteinExistence type="predicted"/>
<evidence type="ECO:0000313" key="1">
    <source>
        <dbReference type="EMBL" id="SDG41229.1"/>
    </source>
</evidence>
<dbReference type="STRING" id="120956.SAMN05421791_10810"/>
<sequence length="101" mass="11909">MNKIDHFIGMEKNYLSVDQSVNQLMEQLDAFQAQQEKIAKLINYYGSPEWYEHLEMEKEELLPNDSTRAVLGEDYAYETLGNLRQCAIQMLELSTHIFKIY</sequence>
<gene>
    <name evidence="1" type="ORF">SAMN05421791_10810</name>
</gene>
<evidence type="ECO:0008006" key="3">
    <source>
        <dbReference type="Google" id="ProtNLM"/>
    </source>
</evidence>
<name>A0A1G7U2F7_9LACT</name>
<dbReference type="Pfam" id="PF14131">
    <property type="entry name" value="DUF4298"/>
    <property type="match status" value="1"/>
</dbReference>
<dbReference type="RefSeq" id="WP_090290175.1">
    <property type="nucleotide sequence ID" value="NZ_FNCK01000008.1"/>
</dbReference>
<dbReference type="Proteomes" id="UP000199708">
    <property type="component" value="Unassembled WGS sequence"/>
</dbReference>
<organism evidence="1 2">
    <name type="scientific">Facklamia miroungae</name>
    <dbReference type="NCBI Taxonomy" id="120956"/>
    <lineage>
        <taxon>Bacteria</taxon>
        <taxon>Bacillati</taxon>
        <taxon>Bacillota</taxon>
        <taxon>Bacilli</taxon>
        <taxon>Lactobacillales</taxon>
        <taxon>Aerococcaceae</taxon>
        <taxon>Facklamia</taxon>
    </lineage>
</organism>
<dbReference type="InterPro" id="IPR025384">
    <property type="entry name" value="DUF4298"/>
</dbReference>
<keyword evidence="2" id="KW-1185">Reference proteome</keyword>
<reference evidence="1 2" key="1">
    <citation type="submission" date="2016-10" db="EMBL/GenBank/DDBJ databases">
        <authorList>
            <person name="de Groot N.N."/>
        </authorList>
    </citation>
    <scope>NUCLEOTIDE SEQUENCE [LARGE SCALE GENOMIC DNA]</scope>
    <source>
        <strain evidence="1 2">ATCC BAA-466</strain>
    </source>
</reference>
<protein>
    <recommendedName>
        <fullName evidence="3">DUF4298 domain-containing protein</fullName>
    </recommendedName>
</protein>
<dbReference type="OrthoDB" id="80787at2"/>
<accession>A0A1G7U2F7</accession>
<evidence type="ECO:0000313" key="2">
    <source>
        <dbReference type="Proteomes" id="UP000199708"/>
    </source>
</evidence>
<dbReference type="AlphaFoldDB" id="A0A1G7U2F7"/>
<dbReference type="EMBL" id="FNCK01000008">
    <property type="protein sequence ID" value="SDG41229.1"/>
    <property type="molecule type" value="Genomic_DNA"/>
</dbReference>